<reference evidence="2" key="2">
    <citation type="submission" date="2020-02" db="EMBL/GenBank/DDBJ databases">
        <title>Identification and distribution of gene clusters putatively required for synthesis of sphingolipid metabolism inhibitors in phylogenetically diverse species of the filamentous fungus Fusarium.</title>
        <authorList>
            <person name="Kim H.-S."/>
            <person name="Busman M."/>
            <person name="Brown D.W."/>
            <person name="Divon H."/>
            <person name="Uhlig S."/>
            <person name="Proctor R.H."/>
        </authorList>
    </citation>
    <scope>NUCLEOTIDE SEQUENCE</scope>
    <source>
        <strain evidence="2">NRRL 25174</strain>
    </source>
</reference>
<dbReference type="OrthoDB" id="5093197at2759"/>
<comment type="caution">
    <text evidence="2">The sequence shown here is derived from an EMBL/GenBank/DDBJ whole genome shotgun (WGS) entry which is preliminary data.</text>
</comment>
<reference evidence="2" key="1">
    <citation type="journal article" date="2017" name="Mycologia">
        <title>Fusarium algeriense, sp. nov., a novel toxigenic crown rot pathogen of durum wheat from Algeria is nested in the Fusarium burgessii species complex.</title>
        <authorList>
            <person name="Laraba I."/>
            <person name="Keddad A."/>
            <person name="Boureghda H."/>
            <person name="Abdallah N."/>
            <person name="Vaughan M.M."/>
            <person name="Proctor R.H."/>
            <person name="Busman M."/>
            <person name="O'Donnell K."/>
        </authorList>
    </citation>
    <scope>NUCLEOTIDE SEQUENCE</scope>
    <source>
        <strain evidence="2">NRRL 25174</strain>
    </source>
</reference>
<dbReference type="EMBL" id="PVQB02000723">
    <property type="protein sequence ID" value="KAF4334200.1"/>
    <property type="molecule type" value="Genomic_DNA"/>
</dbReference>
<dbReference type="AlphaFoldDB" id="A0A9P5A8G8"/>
<evidence type="ECO:0000313" key="2">
    <source>
        <dbReference type="EMBL" id="KAF4334200.1"/>
    </source>
</evidence>
<proteinExistence type="predicted"/>
<accession>A0A9P5A8G8</accession>
<feature type="compositionally biased region" description="Acidic residues" evidence="1">
    <location>
        <begin position="73"/>
        <end position="105"/>
    </location>
</feature>
<protein>
    <submittedName>
        <fullName evidence="2">Uncharacterized protein</fullName>
    </submittedName>
</protein>
<feature type="region of interest" description="Disordered" evidence="1">
    <location>
        <begin position="69"/>
        <end position="107"/>
    </location>
</feature>
<gene>
    <name evidence="2" type="ORF">FBEOM_11978</name>
</gene>
<name>A0A9P5A8G8_9HYPO</name>
<dbReference type="Proteomes" id="UP000730481">
    <property type="component" value="Unassembled WGS sequence"/>
</dbReference>
<evidence type="ECO:0000256" key="1">
    <source>
        <dbReference type="SAM" id="MobiDB-lite"/>
    </source>
</evidence>
<sequence>MPDNCYPPFSVLSEIVRELDLIALPGELDLLSTVSSLFYQRKEKLHQESLVRMDAQIEAKYVSIREERRQNELEEVEEDEGEETSDEEGDSEGTDDERWDEDDHEYVDPSKEEIEALIEYQIAKEARRSGLKRARGETQEGYRKRMRHLEKRIKKLQLFGRKLERVHGEPPLYVEGFPVNLTDALYHVLPHLPVVRTEKFDCLQCKVKGGRCSRSQNYSPVCERCRRHGDPCLVKDMTCPVALRWWFAMGQPTSNIEEVEIEWLERLMNKTRGEAIQALPLWHEADDSSRKGRGEKNTPRWQDFFTGRSEVNIKRVK</sequence>
<evidence type="ECO:0000313" key="3">
    <source>
        <dbReference type="Proteomes" id="UP000730481"/>
    </source>
</evidence>
<organism evidence="2 3">
    <name type="scientific">Fusarium beomiforme</name>
    <dbReference type="NCBI Taxonomy" id="44412"/>
    <lineage>
        <taxon>Eukaryota</taxon>
        <taxon>Fungi</taxon>
        <taxon>Dikarya</taxon>
        <taxon>Ascomycota</taxon>
        <taxon>Pezizomycotina</taxon>
        <taxon>Sordariomycetes</taxon>
        <taxon>Hypocreomycetidae</taxon>
        <taxon>Hypocreales</taxon>
        <taxon>Nectriaceae</taxon>
        <taxon>Fusarium</taxon>
        <taxon>Fusarium burgessii species complex</taxon>
    </lineage>
</organism>
<keyword evidence="3" id="KW-1185">Reference proteome</keyword>